<feature type="transmembrane region" description="Helical" evidence="6">
    <location>
        <begin position="249"/>
        <end position="271"/>
    </location>
</feature>
<sequence length="349" mass="39002">MILRRVESIPGECRVPELLAGIIIPQILALFFIAGRIHTRVRILKLWSLDDSLIVIAWINAVPITILYGVATKYGHGYHMKNVPFELLKVSFTIVYVTLIFYQLALAFTKLSILVFYLRVFPGKRERIMCWTTIAIVIAYSTALLIADILSCQSIGGRSYFGPNVKCTSLRTILVTSTICHTITDVWIIVMVLPVIWKLQLPRGQRYSLMAVLSLGILVTVASIARASAIGRVSNTNHDLTWFVAEFDIWTIVEVCVGLICACAPTLRPLLLKIFPVFMASHSGQSKARFSKHSARVLSGRVIELSEQEPASDGRILQGREGSWRESRGVDKWDTGITADPQLPYSSLR</sequence>
<evidence type="ECO:0000256" key="6">
    <source>
        <dbReference type="SAM" id="Phobius"/>
    </source>
</evidence>
<name>K1X7H9_MARBU</name>
<protein>
    <submittedName>
        <fullName evidence="8">Integral membrane protein</fullName>
    </submittedName>
</protein>
<dbReference type="Proteomes" id="UP000006753">
    <property type="component" value="Unassembled WGS sequence"/>
</dbReference>
<feature type="transmembrane region" description="Helical" evidence="6">
    <location>
        <begin position="90"/>
        <end position="116"/>
    </location>
</feature>
<feature type="transmembrane region" description="Helical" evidence="6">
    <location>
        <begin position="209"/>
        <end position="229"/>
    </location>
</feature>
<feature type="transmembrane region" description="Helical" evidence="6">
    <location>
        <begin position="128"/>
        <end position="150"/>
    </location>
</feature>
<comment type="subcellular location">
    <subcellularLocation>
        <location evidence="1">Membrane</location>
        <topology evidence="1">Multi-pass membrane protein</topology>
    </subcellularLocation>
</comment>
<feature type="transmembrane region" description="Helical" evidence="6">
    <location>
        <begin position="170"/>
        <end position="197"/>
    </location>
</feature>
<keyword evidence="2 6" id="KW-0812">Transmembrane</keyword>
<reference evidence="8 9" key="1">
    <citation type="journal article" date="2012" name="BMC Genomics">
        <title>Sequencing the genome of Marssonina brunnea reveals fungus-poplar co-evolution.</title>
        <authorList>
            <person name="Zhu S."/>
            <person name="Cao Y.-Z."/>
            <person name="Jiang C."/>
            <person name="Tan B.-Y."/>
            <person name="Wang Z."/>
            <person name="Feng S."/>
            <person name="Zhang L."/>
            <person name="Su X.-H."/>
            <person name="Brejova B."/>
            <person name="Vinar T."/>
            <person name="Xu M."/>
            <person name="Wang M.-X."/>
            <person name="Zhang S.-G."/>
            <person name="Huang M.-R."/>
            <person name="Wu R."/>
            <person name="Zhou Y."/>
        </authorList>
    </citation>
    <scope>NUCLEOTIDE SEQUENCE [LARGE SCALE GENOMIC DNA]</scope>
    <source>
        <strain evidence="8 9">MB_m1</strain>
    </source>
</reference>
<dbReference type="Pfam" id="PF20684">
    <property type="entry name" value="Fung_rhodopsin"/>
    <property type="match status" value="1"/>
</dbReference>
<dbReference type="HOGENOM" id="CLU_028200_0_4_1"/>
<dbReference type="eggNOG" id="ENOG502RS99">
    <property type="taxonomic scope" value="Eukaryota"/>
</dbReference>
<organism evidence="8 9">
    <name type="scientific">Marssonina brunnea f. sp. multigermtubi (strain MB_m1)</name>
    <name type="common">Marssonina leaf spot fungus</name>
    <dbReference type="NCBI Taxonomy" id="1072389"/>
    <lineage>
        <taxon>Eukaryota</taxon>
        <taxon>Fungi</taxon>
        <taxon>Dikarya</taxon>
        <taxon>Ascomycota</taxon>
        <taxon>Pezizomycotina</taxon>
        <taxon>Leotiomycetes</taxon>
        <taxon>Helotiales</taxon>
        <taxon>Drepanopezizaceae</taxon>
        <taxon>Drepanopeziza</taxon>
    </lineage>
</organism>
<keyword evidence="3 6" id="KW-1133">Transmembrane helix</keyword>
<dbReference type="GO" id="GO:0016020">
    <property type="term" value="C:membrane"/>
    <property type="evidence" value="ECO:0007669"/>
    <property type="project" value="UniProtKB-SubCell"/>
</dbReference>
<feature type="domain" description="Rhodopsin" evidence="7">
    <location>
        <begin position="36"/>
        <end position="271"/>
    </location>
</feature>
<gene>
    <name evidence="8" type="ORF">MBM_00165</name>
</gene>
<dbReference type="GeneID" id="18756100"/>
<dbReference type="InterPro" id="IPR052337">
    <property type="entry name" value="SAT4-like"/>
</dbReference>
<dbReference type="STRING" id="1072389.K1X7H9"/>
<proteinExistence type="inferred from homology"/>
<accession>K1X7H9</accession>
<evidence type="ECO:0000256" key="4">
    <source>
        <dbReference type="ARBA" id="ARBA00023136"/>
    </source>
</evidence>
<keyword evidence="4 6" id="KW-0472">Membrane</keyword>
<evidence type="ECO:0000259" key="7">
    <source>
        <dbReference type="Pfam" id="PF20684"/>
    </source>
</evidence>
<dbReference type="PANTHER" id="PTHR33048:SF47">
    <property type="entry name" value="INTEGRAL MEMBRANE PROTEIN-RELATED"/>
    <property type="match status" value="1"/>
</dbReference>
<dbReference type="OMA" id="TICHTIT"/>
<keyword evidence="9" id="KW-1185">Reference proteome</keyword>
<dbReference type="PANTHER" id="PTHR33048">
    <property type="entry name" value="PTH11-LIKE INTEGRAL MEMBRANE PROTEIN (AFU_ORTHOLOGUE AFUA_5G11245)"/>
    <property type="match status" value="1"/>
</dbReference>
<dbReference type="AlphaFoldDB" id="K1X7H9"/>
<dbReference type="KEGG" id="mbe:MBM_00165"/>
<evidence type="ECO:0000256" key="3">
    <source>
        <dbReference type="ARBA" id="ARBA00022989"/>
    </source>
</evidence>
<dbReference type="InterPro" id="IPR049326">
    <property type="entry name" value="Rhodopsin_dom_fungi"/>
</dbReference>
<evidence type="ECO:0000256" key="1">
    <source>
        <dbReference type="ARBA" id="ARBA00004141"/>
    </source>
</evidence>
<comment type="similarity">
    <text evidence="5">Belongs to the SAT4 family.</text>
</comment>
<dbReference type="EMBL" id="JH921428">
    <property type="protein sequence ID" value="EKD21052.1"/>
    <property type="molecule type" value="Genomic_DNA"/>
</dbReference>
<evidence type="ECO:0000256" key="2">
    <source>
        <dbReference type="ARBA" id="ARBA00022692"/>
    </source>
</evidence>
<feature type="transmembrane region" description="Helical" evidence="6">
    <location>
        <begin position="18"/>
        <end position="37"/>
    </location>
</feature>
<feature type="transmembrane region" description="Helical" evidence="6">
    <location>
        <begin position="49"/>
        <end position="70"/>
    </location>
</feature>
<dbReference type="OrthoDB" id="444631at2759"/>
<evidence type="ECO:0000313" key="8">
    <source>
        <dbReference type="EMBL" id="EKD21052.1"/>
    </source>
</evidence>
<evidence type="ECO:0000313" key="9">
    <source>
        <dbReference type="Proteomes" id="UP000006753"/>
    </source>
</evidence>
<evidence type="ECO:0000256" key="5">
    <source>
        <dbReference type="ARBA" id="ARBA00038359"/>
    </source>
</evidence>
<dbReference type="InParanoid" id="K1X7H9"/>